<keyword evidence="1" id="KW-0805">Transcription regulation</keyword>
<dbReference type="RefSeq" id="WP_152226061.1">
    <property type="nucleotide sequence ID" value="NZ_BAAALV010000002.1"/>
</dbReference>
<evidence type="ECO:0000259" key="5">
    <source>
        <dbReference type="PROSITE" id="PS50977"/>
    </source>
</evidence>
<dbReference type="PANTHER" id="PTHR30055:SF200">
    <property type="entry name" value="HTH-TYPE TRANSCRIPTIONAL REPRESSOR BDCR"/>
    <property type="match status" value="1"/>
</dbReference>
<dbReference type="InterPro" id="IPR011075">
    <property type="entry name" value="TetR_C"/>
</dbReference>
<dbReference type="Pfam" id="PF16925">
    <property type="entry name" value="TetR_C_13"/>
    <property type="match status" value="1"/>
</dbReference>
<dbReference type="SUPFAM" id="SSF48498">
    <property type="entry name" value="Tetracyclin repressor-like, C-terminal domain"/>
    <property type="match status" value="1"/>
</dbReference>
<gene>
    <name evidence="6" type="ORF">GCM10009688_13780</name>
</gene>
<dbReference type="Proteomes" id="UP001500784">
    <property type="component" value="Unassembled WGS sequence"/>
</dbReference>
<proteinExistence type="predicted"/>
<dbReference type="PROSITE" id="PS50977">
    <property type="entry name" value="HTH_TETR_2"/>
    <property type="match status" value="1"/>
</dbReference>
<evidence type="ECO:0000313" key="7">
    <source>
        <dbReference type="Proteomes" id="UP001500784"/>
    </source>
</evidence>
<dbReference type="Pfam" id="PF00440">
    <property type="entry name" value="TetR_N"/>
    <property type="match status" value="1"/>
</dbReference>
<keyword evidence="3" id="KW-0804">Transcription</keyword>
<dbReference type="Gene3D" id="1.10.357.10">
    <property type="entry name" value="Tetracycline Repressor, domain 2"/>
    <property type="match status" value="1"/>
</dbReference>
<dbReference type="InterPro" id="IPR009057">
    <property type="entry name" value="Homeodomain-like_sf"/>
</dbReference>
<protein>
    <submittedName>
        <fullName evidence="6">TetR/AcrR family transcriptional regulator</fullName>
    </submittedName>
</protein>
<evidence type="ECO:0000256" key="4">
    <source>
        <dbReference type="PROSITE-ProRule" id="PRU00335"/>
    </source>
</evidence>
<accession>A0ABN2P1Y0</accession>
<comment type="caution">
    <text evidence="6">The sequence shown here is derived from an EMBL/GenBank/DDBJ whole genome shotgun (WGS) entry which is preliminary data.</text>
</comment>
<name>A0ABN2P1Y0_9MICC</name>
<organism evidence="6 7">
    <name type="scientific">Arthrobacter gandavensis</name>
    <dbReference type="NCBI Taxonomy" id="169960"/>
    <lineage>
        <taxon>Bacteria</taxon>
        <taxon>Bacillati</taxon>
        <taxon>Actinomycetota</taxon>
        <taxon>Actinomycetes</taxon>
        <taxon>Micrococcales</taxon>
        <taxon>Micrococcaceae</taxon>
        <taxon>Arthrobacter</taxon>
    </lineage>
</organism>
<reference evidence="6 7" key="1">
    <citation type="journal article" date="2019" name="Int. J. Syst. Evol. Microbiol.">
        <title>The Global Catalogue of Microorganisms (GCM) 10K type strain sequencing project: providing services to taxonomists for standard genome sequencing and annotation.</title>
        <authorList>
            <consortium name="The Broad Institute Genomics Platform"/>
            <consortium name="The Broad Institute Genome Sequencing Center for Infectious Disease"/>
            <person name="Wu L."/>
            <person name="Ma J."/>
        </authorList>
    </citation>
    <scope>NUCLEOTIDE SEQUENCE [LARGE SCALE GENOMIC DNA]</scope>
    <source>
        <strain evidence="6 7">JCM 13316</strain>
    </source>
</reference>
<dbReference type="InterPro" id="IPR001647">
    <property type="entry name" value="HTH_TetR"/>
</dbReference>
<evidence type="ECO:0000256" key="1">
    <source>
        <dbReference type="ARBA" id="ARBA00023015"/>
    </source>
</evidence>
<keyword evidence="2 4" id="KW-0238">DNA-binding</keyword>
<dbReference type="PANTHER" id="PTHR30055">
    <property type="entry name" value="HTH-TYPE TRANSCRIPTIONAL REGULATOR RUTR"/>
    <property type="match status" value="1"/>
</dbReference>
<feature type="domain" description="HTH tetR-type" evidence="5">
    <location>
        <begin position="10"/>
        <end position="70"/>
    </location>
</feature>
<dbReference type="PRINTS" id="PR00455">
    <property type="entry name" value="HTHTETR"/>
</dbReference>
<dbReference type="EMBL" id="BAAALV010000002">
    <property type="protein sequence ID" value="GAA1910255.1"/>
    <property type="molecule type" value="Genomic_DNA"/>
</dbReference>
<dbReference type="SUPFAM" id="SSF46689">
    <property type="entry name" value="Homeodomain-like"/>
    <property type="match status" value="1"/>
</dbReference>
<evidence type="ECO:0000256" key="3">
    <source>
        <dbReference type="ARBA" id="ARBA00023163"/>
    </source>
</evidence>
<dbReference type="InterPro" id="IPR050109">
    <property type="entry name" value="HTH-type_TetR-like_transc_reg"/>
</dbReference>
<keyword evidence="7" id="KW-1185">Reference proteome</keyword>
<dbReference type="InterPro" id="IPR036271">
    <property type="entry name" value="Tet_transcr_reg_TetR-rel_C_sf"/>
</dbReference>
<sequence length="194" mass="20953">MADQTPGQPRPVRERILDAATDAFYREGIRAVSADKIIAAAGTTKVTFYRYFPTKDDLVAAYLDRQSALIREAAENLPADPCEALKTLAQVMGSEACRPGFRGCPFINAAAEYPAGDHPVRAAVTRHRDWFRGLVAELAGRLGAVDPELAADQLIMLRDGAMVHGYVADPQAVGTSLLQAGRAVLKQHLPAGRR</sequence>
<evidence type="ECO:0000313" key="6">
    <source>
        <dbReference type="EMBL" id="GAA1910255.1"/>
    </source>
</evidence>
<evidence type="ECO:0000256" key="2">
    <source>
        <dbReference type="ARBA" id="ARBA00023125"/>
    </source>
</evidence>
<feature type="DNA-binding region" description="H-T-H motif" evidence="4">
    <location>
        <begin position="33"/>
        <end position="52"/>
    </location>
</feature>